<gene>
    <name evidence="3" type="ORF">OK345_06355</name>
</gene>
<keyword evidence="4" id="KW-1185">Reference proteome</keyword>
<dbReference type="Proteomes" id="UP001209922">
    <property type="component" value="Unassembled WGS sequence"/>
</dbReference>
<keyword evidence="1" id="KW-1133">Transmembrane helix</keyword>
<evidence type="ECO:0000256" key="1">
    <source>
        <dbReference type="SAM" id="Phobius"/>
    </source>
</evidence>
<feature type="transmembrane region" description="Helical" evidence="1">
    <location>
        <begin position="74"/>
        <end position="91"/>
    </location>
</feature>
<feature type="domain" description="Lnb N-terminal periplasmic" evidence="2">
    <location>
        <begin position="138"/>
        <end position="293"/>
    </location>
</feature>
<name>A0ABT3JUE6_9XANT</name>
<comment type="caution">
    <text evidence="3">The sequence shown here is derived from an EMBL/GenBank/DDBJ whole genome shotgun (WGS) entry which is preliminary data.</text>
</comment>
<sequence>MVAQGRRAGGLRRILRGIGCGALALCCVLVAVWGAGALWFQLPGGPLLRGLAIVPWSVAAALALRACLRPCRRWPALLVYAGLLVAMLGWWTTILPSQDRQWADDVAQPLRAQVQGRQVVIDNVRDFHWRSNSDYDIRWERREYDLDRLVSADLILSYWMGPAIAHTLVSFGFDDGRQLVFSLEIRKERGESFSAIGGFFRQFEAVLVAADERDIVRVRSNVRGEDVYLYRLQGLSQPELQELLLSYLQQADELRREPRFYNTLTSNCTTVVFELVRRIAPGLPLDYRLLLSGYLAEYAHDAKGLVPGYDFATLKARGRITDRARAAGDADDFSRAIRRGVPGIEQGSPR</sequence>
<feature type="transmembrane region" description="Helical" evidence="1">
    <location>
        <begin position="47"/>
        <end position="67"/>
    </location>
</feature>
<dbReference type="InterPro" id="IPR025178">
    <property type="entry name" value="Lnb_N"/>
</dbReference>
<evidence type="ECO:0000259" key="2">
    <source>
        <dbReference type="Pfam" id="PF13387"/>
    </source>
</evidence>
<feature type="transmembrane region" description="Helical" evidence="1">
    <location>
        <begin position="21"/>
        <end position="41"/>
    </location>
</feature>
<organism evidence="3 4">
    <name type="scientific">Xanthomonas chitinilytica</name>
    <dbReference type="NCBI Taxonomy" id="2989819"/>
    <lineage>
        <taxon>Bacteria</taxon>
        <taxon>Pseudomonadati</taxon>
        <taxon>Pseudomonadota</taxon>
        <taxon>Gammaproteobacteria</taxon>
        <taxon>Lysobacterales</taxon>
        <taxon>Lysobacteraceae</taxon>
        <taxon>Xanthomonas</taxon>
    </lineage>
</organism>
<dbReference type="EMBL" id="JAPCHY010000004">
    <property type="protein sequence ID" value="MCW4472119.1"/>
    <property type="molecule type" value="Genomic_DNA"/>
</dbReference>
<keyword evidence="1" id="KW-0812">Transmembrane</keyword>
<reference evidence="3 4" key="1">
    <citation type="submission" date="2022-10" db="EMBL/GenBank/DDBJ databases">
        <title>Xanthomonas sp. H13-6.</title>
        <authorList>
            <person name="Liu X."/>
            <person name="Deng Z."/>
            <person name="Jiang Y."/>
            <person name="Yu T."/>
            <person name="Ai J."/>
        </authorList>
    </citation>
    <scope>NUCLEOTIDE SEQUENCE [LARGE SCALE GENOMIC DNA]</scope>
    <source>
        <strain evidence="3 4">H13-6</strain>
    </source>
</reference>
<accession>A0ABT3JUE6</accession>
<keyword evidence="1" id="KW-0472">Membrane</keyword>
<evidence type="ECO:0000313" key="4">
    <source>
        <dbReference type="Proteomes" id="UP001209922"/>
    </source>
</evidence>
<protein>
    <submittedName>
        <fullName evidence="3">DUF4105 domain-containing protein</fullName>
    </submittedName>
</protein>
<evidence type="ECO:0000313" key="3">
    <source>
        <dbReference type="EMBL" id="MCW4472119.1"/>
    </source>
</evidence>
<proteinExistence type="predicted"/>
<dbReference type="Pfam" id="PF13387">
    <property type="entry name" value="Lnb_N"/>
    <property type="match status" value="1"/>
</dbReference>
<dbReference type="RefSeq" id="WP_265127312.1">
    <property type="nucleotide sequence ID" value="NZ_JAPCHY010000004.1"/>
</dbReference>